<dbReference type="EMBL" id="PJEX01000598">
    <property type="protein sequence ID" value="TKW49190.1"/>
    <property type="molecule type" value="Genomic_DNA"/>
</dbReference>
<dbReference type="STRING" id="1306861.A0A4U6X1H8"/>
<feature type="compositionally biased region" description="Basic and acidic residues" evidence="1">
    <location>
        <begin position="1"/>
        <end position="11"/>
    </location>
</feature>
<keyword evidence="3" id="KW-1185">Reference proteome</keyword>
<feature type="compositionally biased region" description="Low complexity" evidence="1">
    <location>
        <begin position="101"/>
        <end position="124"/>
    </location>
</feature>
<name>A0A4U6X1H8_9PEZI</name>
<proteinExistence type="predicted"/>
<comment type="caution">
    <text evidence="2">The sequence shown here is derived from an EMBL/GenBank/DDBJ whole genome shotgun (WGS) entry which is preliminary data.</text>
</comment>
<dbReference type="AlphaFoldDB" id="A0A4U6X1H8"/>
<evidence type="ECO:0000313" key="2">
    <source>
        <dbReference type="EMBL" id="TKW49190.1"/>
    </source>
</evidence>
<gene>
    <name evidence="2" type="ORF">CTA1_3231</name>
</gene>
<dbReference type="Proteomes" id="UP000310108">
    <property type="component" value="Unassembled WGS sequence"/>
</dbReference>
<evidence type="ECO:0000313" key="3">
    <source>
        <dbReference type="Proteomes" id="UP000310108"/>
    </source>
</evidence>
<accession>A0A4U6X1H8</accession>
<protein>
    <submittedName>
        <fullName evidence="2">Uncharacterized protein</fullName>
    </submittedName>
</protein>
<feature type="region of interest" description="Disordered" evidence="1">
    <location>
        <begin position="101"/>
        <end position="127"/>
    </location>
</feature>
<sequence>MSPFTPDDRAKTPPPLEGVSAADSDVQRSPVAVAEASSECRHGIVEIPMGMGALEPSFRLAECLRSNGIRGFSSGSVIGAAVAVVVFQDPVFRRLMPRRMATPPRAASTRPASSRCSSPPACSGSAGGVVLLQGS</sequence>
<feature type="region of interest" description="Disordered" evidence="1">
    <location>
        <begin position="1"/>
        <end position="33"/>
    </location>
</feature>
<evidence type="ECO:0000256" key="1">
    <source>
        <dbReference type="SAM" id="MobiDB-lite"/>
    </source>
</evidence>
<organism evidence="2 3">
    <name type="scientific">Colletotrichum tanaceti</name>
    <dbReference type="NCBI Taxonomy" id="1306861"/>
    <lineage>
        <taxon>Eukaryota</taxon>
        <taxon>Fungi</taxon>
        <taxon>Dikarya</taxon>
        <taxon>Ascomycota</taxon>
        <taxon>Pezizomycotina</taxon>
        <taxon>Sordariomycetes</taxon>
        <taxon>Hypocreomycetidae</taxon>
        <taxon>Glomerellales</taxon>
        <taxon>Glomerellaceae</taxon>
        <taxon>Colletotrichum</taxon>
        <taxon>Colletotrichum destructivum species complex</taxon>
    </lineage>
</organism>
<reference evidence="2 3" key="1">
    <citation type="journal article" date="2019" name="PLoS ONE">
        <title>Comparative genome analysis indicates high evolutionary potential of pathogenicity genes in Colletotrichum tanaceti.</title>
        <authorList>
            <person name="Lelwala R.V."/>
            <person name="Korhonen P.K."/>
            <person name="Young N.D."/>
            <person name="Scott J.B."/>
            <person name="Ades P.A."/>
            <person name="Gasser R.B."/>
            <person name="Taylor P.W.J."/>
        </authorList>
    </citation>
    <scope>NUCLEOTIDE SEQUENCE [LARGE SCALE GENOMIC DNA]</scope>
    <source>
        <strain evidence="2">BRIP57314</strain>
    </source>
</reference>